<reference evidence="2 3" key="1">
    <citation type="submission" date="2021-06" db="EMBL/GenBank/DDBJ databases">
        <authorList>
            <person name="Palmer J.M."/>
        </authorList>
    </citation>
    <scope>NUCLEOTIDE SEQUENCE [LARGE SCALE GENOMIC DNA]</scope>
    <source>
        <strain evidence="2 3">AS_MEX2019</strain>
        <tissue evidence="2">Muscle</tissue>
    </source>
</reference>
<gene>
    <name evidence="2" type="ORF">AMECASPLE_034993</name>
</gene>
<keyword evidence="1" id="KW-0812">Transmembrane</keyword>
<organism evidence="2 3">
    <name type="scientific">Ameca splendens</name>
    <dbReference type="NCBI Taxonomy" id="208324"/>
    <lineage>
        <taxon>Eukaryota</taxon>
        <taxon>Metazoa</taxon>
        <taxon>Chordata</taxon>
        <taxon>Craniata</taxon>
        <taxon>Vertebrata</taxon>
        <taxon>Euteleostomi</taxon>
        <taxon>Actinopterygii</taxon>
        <taxon>Neopterygii</taxon>
        <taxon>Teleostei</taxon>
        <taxon>Neoteleostei</taxon>
        <taxon>Acanthomorphata</taxon>
        <taxon>Ovalentaria</taxon>
        <taxon>Atherinomorphae</taxon>
        <taxon>Cyprinodontiformes</taxon>
        <taxon>Goodeidae</taxon>
        <taxon>Ameca</taxon>
    </lineage>
</organism>
<accession>A0ABV0ZS61</accession>
<keyword evidence="1" id="KW-0472">Membrane</keyword>
<keyword evidence="3" id="KW-1185">Reference proteome</keyword>
<name>A0ABV0ZS61_9TELE</name>
<evidence type="ECO:0000313" key="3">
    <source>
        <dbReference type="Proteomes" id="UP001469553"/>
    </source>
</evidence>
<proteinExistence type="predicted"/>
<comment type="caution">
    <text evidence="2">The sequence shown here is derived from an EMBL/GenBank/DDBJ whole genome shotgun (WGS) entry which is preliminary data.</text>
</comment>
<dbReference type="EMBL" id="JAHRIP010070922">
    <property type="protein sequence ID" value="MEQ2309083.1"/>
    <property type="molecule type" value="Genomic_DNA"/>
</dbReference>
<keyword evidence="1" id="KW-1133">Transmembrane helix</keyword>
<protein>
    <submittedName>
        <fullName evidence="2">Uncharacterized protein</fullName>
    </submittedName>
</protein>
<sequence>MGSPLLQFAWLCRKQVNAIYFESSRKVCTGVEIHGWVPTIFLWRNLVNTSMLTLRPTGVYIQVLTDTQMFYIELHLPLNISCIHKYHALFGKKAVNRNASAGVEASMVLSCILFILLSFLHCFLLLFPFTFCSISLSFVLFVFFLLISVPSVYITTASCGFYCTSIEWMNNLRLKVDVDYESAIKTSL</sequence>
<feature type="transmembrane region" description="Helical" evidence="1">
    <location>
        <begin position="137"/>
        <end position="163"/>
    </location>
</feature>
<evidence type="ECO:0000313" key="2">
    <source>
        <dbReference type="EMBL" id="MEQ2309083.1"/>
    </source>
</evidence>
<feature type="transmembrane region" description="Helical" evidence="1">
    <location>
        <begin position="107"/>
        <end position="131"/>
    </location>
</feature>
<dbReference type="Proteomes" id="UP001469553">
    <property type="component" value="Unassembled WGS sequence"/>
</dbReference>
<evidence type="ECO:0000256" key="1">
    <source>
        <dbReference type="SAM" id="Phobius"/>
    </source>
</evidence>